<dbReference type="InterPro" id="IPR010982">
    <property type="entry name" value="Lambda_DNA-bd_dom_sf"/>
</dbReference>
<evidence type="ECO:0000313" key="6">
    <source>
        <dbReference type="Proteomes" id="UP000068382"/>
    </source>
</evidence>
<dbReference type="Pfam" id="PF13377">
    <property type="entry name" value="Peripla_BP_3"/>
    <property type="match status" value="1"/>
</dbReference>
<dbReference type="EMBL" id="LPUY01000135">
    <property type="protein sequence ID" value="KUP90779.1"/>
    <property type="molecule type" value="Genomic_DNA"/>
</dbReference>
<dbReference type="SMART" id="SM00354">
    <property type="entry name" value="HTH_LACI"/>
    <property type="match status" value="1"/>
</dbReference>
<evidence type="ECO:0000313" key="5">
    <source>
        <dbReference type="EMBL" id="KUP90779.1"/>
    </source>
</evidence>
<evidence type="ECO:0000256" key="3">
    <source>
        <dbReference type="ARBA" id="ARBA00023163"/>
    </source>
</evidence>
<keyword evidence="2" id="KW-0238">DNA-binding</keyword>
<keyword evidence="3" id="KW-0804">Transcription</keyword>
<dbReference type="PANTHER" id="PTHR30146">
    <property type="entry name" value="LACI-RELATED TRANSCRIPTIONAL REPRESSOR"/>
    <property type="match status" value="1"/>
</dbReference>
<dbReference type="Proteomes" id="UP000068382">
    <property type="component" value="Unassembled WGS sequence"/>
</dbReference>
<evidence type="ECO:0000256" key="1">
    <source>
        <dbReference type="ARBA" id="ARBA00023015"/>
    </source>
</evidence>
<dbReference type="PROSITE" id="PS50932">
    <property type="entry name" value="HTH_LACI_2"/>
    <property type="match status" value="1"/>
</dbReference>
<dbReference type="RefSeq" id="WP_068248669.1">
    <property type="nucleotide sequence ID" value="NZ_LPUY01000135.1"/>
</dbReference>
<comment type="caution">
    <text evidence="5">The sequence shown here is derived from an EMBL/GenBank/DDBJ whole genome shotgun (WGS) entry which is preliminary data.</text>
</comment>
<dbReference type="SUPFAM" id="SSF53822">
    <property type="entry name" value="Periplasmic binding protein-like I"/>
    <property type="match status" value="1"/>
</dbReference>
<protein>
    <submittedName>
        <fullName evidence="5">Catabolite control protein A</fullName>
    </submittedName>
</protein>
<dbReference type="Gene3D" id="3.40.50.2300">
    <property type="match status" value="2"/>
</dbReference>
<dbReference type="InterPro" id="IPR000843">
    <property type="entry name" value="HTH_LacI"/>
</dbReference>
<dbReference type="Gene3D" id="1.10.260.40">
    <property type="entry name" value="lambda repressor-like DNA-binding domains"/>
    <property type="match status" value="1"/>
</dbReference>
<dbReference type="GO" id="GO:0003700">
    <property type="term" value="F:DNA-binding transcription factor activity"/>
    <property type="evidence" value="ECO:0007669"/>
    <property type="project" value="TreeGrafter"/>
</dbReference>
<dbReference type="Pfam" id="PF00356">
    <property type="entry name" value="LacI"/>
    <property type="match status" value="1"/>
</dbReference>
<dbReference type="PANTHER" id="PTHR30146:SF155">
    <property type="entry name" value="ALANINE RACEMASE"/>
    <property type="match status" value="1"/>
</dbReference>
<gene>
    <name evidence="5" type="primary">ccpA_2</name>
    <name evidence="5" type="ORF">TRIHO_43240</name>
</gene>
<evidence type="ECO:0000259" key="4">
    <source>
        <dbReference type="PROSITE" id="PS50932"/>
    </source>
</evidence>
<dbReference type="CDD" id="cd01392">
    <property type="entry name" value="HTH_LacI"/>
    <property type="match status" value="1"/>
</dbReference>
<accession>A0A132BQU8</accession>
<dbReference type="SUPFAM" id="SSF47413">
    <property type="entry name" value="lambda repressor-like DNA-binding domains"/>
    <property type="match status" value="1"/>
</dbReference>
<organism evidence="5 6">
    <name type="scientific">Tritonibacter horizontis</name>
    <dbReference type="NCBI Taxonomy" id="1768241"/>
    <lineage>
        <taxon>Bacteria</taxon>
        <taxon>Pseudomonadati</taxon>
        <taxon>Pseudomonadota</taxon>
        <taxon>Alphaproteobacteria</taxon>
        <taxon>Rhodobacterales</taxon>
        <taxon>Paracoccaceae</taxon>
        <taxon>Tritonibacter</taxon>
    </lineage>
</organism>
<sequence length="342" mass="37527">MTSIKDLARHLDISIGTVSRALNNKTDVSQETKSKVLKAAAELGYVPNQAGRSLSKGKTNVIGFVLETDSEGMMQGDLFFIRVFDGMQSVLTKRGLNLVALLSPSNVEPEAYLQQIVARRFTDALVLSSIHRNDARINFLNQQGMPFATLGRSLVDGGQPWLDLDFDGVVEDAIARLTQKGHRTIALALPRNDLNLRHIMIESYRKNIAKAGLQLDEDLMIRISPGDRAGVTLVHQLINMPQKPTAVIYSDHILPFGIYRGLADLGLTPGVDLSLIGVGTRLAAFLTPDLTYYRFNLFDLGVRIAEALLTIMDDPTAAEGRPVVRESVPFTFIEGQSIADLT</sequence>
<reference evidence="5 6" key="1">
    <citation type="submission" date="2015-12" db="EMBL/GenBank/DDBJ databases">
        <title>Genome sequence of the marine Rhodobacteraceae strain O3.65, Candidatus Tritonibacter horizontis.</title>
        <authorList>
            <person name="Poehlein A."/>
            <person name="Giebel H.A."/>
            <person name="Voget S."/>
            <person name="Brinkhoff T."/>
        </authorList>
    </citation>
    <scope>NUCLEOTIDE SEQUENCE [LARGE SCALE GENOMIC DNA]</scope>
    <source>
        <strain evidence="5 6">O3.65</strain>
    </source>
</reference>
<dbReference type="GO" id="GO:0000976">
    <property type="term" value="F:transcription cis-regulatory region binding"/>
    <property type="evidence" value="ECO:0007669"/>
    <property type="project" value="TreeGrafter"/>
</dbReference>
<name>A0A132BQU8_9RHOB</name>
<feature type="domain" description="HTH lacI-type" evidence="4">
    <location>
        <begin position="2"/>
        <end position="56"/>
    </location>
</feature>
<keyword evidence="6" id="KW-1185">Reference proteome</keyword>
<proteinExistence type="predicted"/>
<evidence type="ECO:0000256" key="2">
    <source>
        <dbReference type="ARBA" id="ARBA00023125"/>
    </source>
</evidence>
<dbReference type="InterPro" id="IPR028082">
    <property type="entry name" value="Peripla_BP_I"/>
</dbReference>
<keyword evidence="1" id="KW-0805">Transcription regulation</keyword>
<dbReference type="InterPro" id="IPR046335">
    <property type="entry name" value="LacI/GalR-like_sensor"/>
</dbReference>
<dbReference type="AlphaFoldDB" id="A0A132BQU8"/>